<dbReference type="Proteomes" id="UP000183853">
    <property type="component" value="Unassembled WGS sequence"/>
</dbReference>
<accession>A0AB37ZH64</accession>
<name>A0AB37ZH64_PSESX</name>
<organism evidence="1 2">
    <name type="scientific">Pseudomonas syringae</name>
    <dbReference type="NCBI Taxonomy" id="317"/>
    <lineage>
        <taxon>Bacteria</taxon>
        <taxon>Pseudomonadati</taxon>
        <taxon>Pseudomonadota</taxon>
        <taxon>Gammaproteobacteria</taxon>
        <taxon>Pseudomonadales</taxon>
        <taxon>Pseudomonadaceae</taxon>
        <taxon>Pseudomonas</taxon>
    </lineage>
</organism>
<comment type="caution">
    <text evidence="1">The sequence shown here is derived from an EMBL/GenBank/DDBJ whole genome shotgun (WGS) entry which is preliminary data.</text>
</comment>
<gene>
    <name evidence="1" type="ORF">SAMN05444505_102226</name>
</gene>
<protein>
    <submittedName>
        <fullName evidence="1">Uncharacterized protein</fullName>
    </submittedName>
</protein>
<dbReference type="EMBL" id="FNHM01000002">
    <property type="protein sequence ID" value="SDM28985.1"/>
    <property type="molecule type" value="Genomic_DNA"/>
</dbReference>
<dbReference type="AlphaFoldDB" id="A0AB37ZH64"/>
<dbReference type="Pfam" id="PF19894">
    <property type="entry name" value="DUF6367"/>
    <property type="match status" value="1"/>
</dbReference>
<reference evidence="1 2" key="1">
    <citation type="submission" date="2016-10" db="EMBL/GenBank/DDBJ databases">
        <authorList>
            <person name="Varghese N."/>
            <person name="Submissions S."/>
        </authorList>
    </citation>
    <scope>NUCLEOTIDE SEQUENCE [LARGE SCALE GENOMIC DNA]</scope>
    <source>
        <strain evidence="1 2">BS2122</strain>
    </source>
</reference>
<proteinExistence type="predicted"/>
<dbReference type="InterPro" id="IPR045947">
    <property type="entry name" value="DUF6367"/>
</dbReference>
<evidence type="ECO:0000313" key="1">
    <source>
        <dbReference type="EMBL" id="SDM28985.1"/>
    </source>
</evidence>
<evidence type="ECO:0000313" key="2">
    <source>
        <dbReference type="Proteomes" id="UP000183853"/>
    </source>
</evidence>
<sequence>MSSVAALITISTGQTQFVKVARTSFSVLRIPLAGRCRVRDQLTTTIKTEQKPIKIGGRDVSLNDHLKKALNSDSSDELDEITDLYVTLPAEVFSCLTISLEGNWKEIDSVWSARLDAADSKNNTKCHVHIAKTKHRSSKSKQVSWNSDGSRHDKKTFDVTLGQSRKAQAIARKFLGLGESISLESKDSKQMVERPLLSTATSFSNDGKEVKVEFYVEESTAHLPAWLRW</sequence>